<dbReference type="InterPro" id="IPR019557">
    <property type="entry name" value="AminoTfrase-like_pln_mobile"/>
</dbReference>
<feature type="domain" description="Aminotransferase-like plant mobile" evidence="2">
    <location>
        <begin position="130"/>
        <end position="199"/>
    </location>
</feature>
<dbReference type="PANTHER" id="PTHR46033:SF80">
    <property type="entry name" value="PROTEIN MAIN-LIKE 2-LIKE"/>
    <property type="match status" value="1"/>
</dbReference>
<evidence type="ECO:0000256" key="1">
    <source>
        <dbReference type="SAM" id="MobiDB-lite"/>
    </source>
</evidence>
<organism evidence="3">
    <name type="scientific">Fagus sylvatica</name>
    <name type="common">Beechnut</name>
    <dbReference type="NCBI Taxonomy" id="28930"/>
    <lineage>
        <taxon>Eukaryota</taxon>
        <taxon>Viridiplantae</taxon>
        <taxon>Streptophyta</taxon>
        <taxon>Embryophyta</taxon>
        <taxon>Tracheophyta</taxon>
        <taxon>Spermatophyta</taxon>
        <taxon>Magnoliopsida</taxon>
        <taxon>eudicotyledons</taxon>
        <taxon>Gunneridae</taxon>
        <taxon>Pentapetalae</taxon>
        <taxon>rosids</taxon>
        <taxon>fabids</taxon>
        <taxon>Fagales</taxon>
        <taxon>Fagaceae</taxon>
        <taxon>Fagus</taxon>
    </lineage>
</organism>
<feature type="region of interest" description="Disordered" evidence="1">
    <location>
        <begin position="1"/>
        <end position="58"/>
    </location>
</feature>
<feature type="region of interest" description="Disordered" evidence="1">
    <location>
        <begin position="412"/>
        <end position="466"/>
    </location>
</feature>
<proteinExistence type="predicted"/>
<gene>
    <name evidence="3" type="ORF">FSB_LOCUS6767</name>
</gene>
<dbReference type="PANTHER" id="PTHR46033">
    <property type="entry name" value="PROTEIN MAIN-LIKE 2"/>
    <property type="match status" value="1"/>
</dbReference>
<accession>A0A2N9EVN2</accession>
<evidence type="ECO:0000259" key="2">
    <source>
        <dbReference type="Pfam" id="PF10536"/>
    </source>
</evidence>
<dbReference type="EMBL" id="OIVN01000356">
    <property type="protein sequence ID" value="SPC78885.1"/>
    <property type="molecule type" value="Genomic_DNA"/>
</dbReference>
<dbReference type="GO" id="GO:0010073">
    <property type="term" value="P:meristem maintenance"/>
    <property type="evidence" value="ECO:0007669"/>
    <property type="project" value="InterPro"/>
</dbReference>
<feature type="compositionally biased region" description="Acidic residues" evidence="1">
    <location>
        <begin position="622"/>
        <end position="645"/>
    </location>
</feature>
<evidence type="ECO:0000313" key="3">
    <source>
        <dbReference type="EMBL" id="SPC78885.1"/>
    </source>
</evidence>
<feature type="compositionally biased region" description="Basic residues" evidence="1">
    <location>
        <begin position="443"/>
        <end position="452"/>
    </location>
</feature>
<name>A0A2N9EVN2_FAGSY</name>
<dbReference type="InterPro" id="IPR044824">
    <property type="entry name" value="MAIN-like"/>
</dbReference>
<dbReference type="AlphaFoldDB" id="A0A2N9EVN2"/>
<feature type="compositionally biased region" description="Polar residues" evidence="1">
    <location>
        <begin position="651"/>
        <end position="662"/>
    </location>
</feature>
<protein>
    <recommendedName>
        <fullName evidence="2">Aminotransferase-like plant mobile domain-containing protein</fullName>
    </recommendedName>
</protein>
<reference evidence="3" key="1">
    <citation type="submission" date="2018-02" db="EMBL/GenBank/DDBJ databases">
        <authorList>
            <person name="Cohen D.B."/>
            <person name="Kent A.D."/>
        </authorList>
    </citation>
    <scope>NUCLEOTIDE SEQUENCE</scope>
</reference>
<dbReference type="Pfam" id="PF10536">
    <property type="entry name" value="PMD"/>
    <property type="match status" value="1"/>
</dbReference>
<sequence length="1009" mass="109064">MASSSRKSARKRKETFLGERDPPISGEAVTPRGGDDDDGDSSSGSEPTGSVEDVLGRPTVDPWYKSSDRFPSVPVDPQPPLVDREWLVVREDVAAIVAWEAWVDRELADRGFCDQLGQASVLRSILISRSSNMFRDAEALRQLVQRWCPSSHTFFFAHGKLTVTLEDIENHWLLPILGDQIPAEIELSPEESKIEAALADYIGRKNISLGTQVGCKFYDHNLIPSLDDESKVCWRPYGMTHRGFTYDSVMSGFRDIEAQDYTLIAEDVRSLTFLSATNAGWLLVLSSSSLQFTAYCAHRVRRQFGFDQEVSAVMGIAASEIPTINPFLKTRAFAYWSGVAPKVVIPSSNRVGIYTSTMSNYWGELMAETVEFRNSGRGDISHLLQTHISPLHHPCLFGATNTMTTYANHQSLDHPHVSASGKVASNRGRRTASTGTPAAKGGQSHKSKKRAAPSKDSPARALKKTRTSVARACRGVLILESAIKSPLPVKESVIQGVSAAIIKKPIRKTRAGKRTFVPPAFPIVSTSIAARVAARKSTRNIVYYEKRSKQRADTLNRVPIVIPDDLGSPSSSGDEIDPSEAIAERVGGEEAEMDVAGAVSKEETIAAEDVSAKEAAALGASSEEEVTVAEDSTDEDAVSMDELEAAEVSSDDMSTASASNPKSTERAVDEPVVIGGVASVVRTVETTPVNITSNGETAQESGGIASTPIVIPAVASAEASVQRDEAVLVVAGVVPGSEEVLVHISDILEGNTVGDTPANEDIVVDTDLSTGVTQIGHGGAATSANPDLVGVTFDSGIPDMEGTFAQDPADDVFIENMADTHDSYDDVLVGTVEHVADAQTIDLEVTTSAAAHVSPTRSGLLHLDHLSLLIWMPSFESLIGCWSVLAMLNISGFLMMQSSMLTLLYCVLAHMEHTRLENVTEFYILEWNAVVQEITREGFKFSFILNYLRRLAHDMFSRRILAKLRVVEARAAALRDALNMVAPNSWDLAFAKRISADLVVGSALHDLLA</sequence>
<feature type="region of interest" description="Disordered" evidence="1">
    <location>
        <begin position="616"/>
        <end position="669"/>
    </location>
</feature>